<evidence type="ECO:0000256" key="12">
    <source>
        <dbReference type="RuleBase" id="RU004478"/>
    </source>
</evidence>
<evidence type="ECO:0000313" key="14">
    <source>
        <dbReference type="EMBL" id="QLG86924.1"/>
    </source>
</evidence>
<name>A0A7H9BHA8_9NEIS</name>
<evidence type="ECO:0000256" key="9">
    <source>
        <dbReference type="ARBA" id="ARBA00076414"/>
    </source>
</evidence>
<evidence type="ECO:0000256" key="6">
    <source>
        <dbReference type="ARBA" id="ARBA00023186"/>
    </source>
</evidence>
<evidence type="ECO:0000313" key="15">
    <source>
        <dbReference type="Proteomes" id="UP000509597"/>
    </source>
</evidence>
<reference evidence="14 15" key="1">
    <citation type="submission" date="2020-07" db="EMBL/GenBank/DDBJ databases">
        <title>Complete genome sequence of Chitinibacter sp. 2T18.</title>
        <authorList>
            <person name="Bae J.-W."/>
            <person name="Choi J.-W."/>
        </authorList>
    </citation>
    <scope>NUCLEOTIDE SEQUENCE [LARGE SCALE GENOMIC DNA]</scope>
    <source>
        <strain evidence="14 15">2T18</strain>
    </source>
</reference>
<comment type="similarity">
    <text evidence="2 10 12">Belongs to the GrpE family.</text>
</comment>
<dbReference type="Pfam" id="PF01025">
    <property type="entry name" value="GrpE"/>
    <property type="match status" value="1"/>
</dbReference>
<gene>
    <name evidence="10 14" type="primary">grpE</name>
    <name evidence="14" type="ORF">HQ393_00970</name>
</gene>
<dbReference type="GO" id="GO:0005829">
    <property type="term" value="C:cytosol"/>
    <property type="evidence" value="ECO:0007669"/>
    <property type="project" value="TreeGrafter"/>
</dbReference>
<comment type="subunit">
    <text evidence="3 10">Homodimer.</text>
</comment>
<accession>A0A7H9BHA8</accession>
<dbReference type="SUPFAM" id="SSF58014">
    <property type="entry name" value="Coiled-coil domain of nucleotide exchange factor GrpE"/>
    <property type="match status" value="1"/>
</dbReference>
<evidence type="ECO:0000256" key="13">
    <source>
        <dbReference type="SAM" id="Coils"/>
    </source>
</evidence>
<dbReference type="SUPFAM" id="SSF51064">
    <property type="entry name" value="Head domain of nucleotide exchange factor GrpE"/>
    <property type="match status" value="1"/>
</dbReference>
<dbReference type="FunFam" id="2.30.22.10:FF:000001">
    <property type="entry name" value="Protein GrpE"/>
    <property type="match status" value="1"/>
</dbReference>
<dbReference type="PRINTS" id="PR00773">
    <property type="entry name" value="GRPEPROTEIN"/>
</dbReference>
<dbReference type="EMBL" id="CP058627">
    <property type="protein sequence ID" value="QLG86924.1"/>
    <property type="molecule type" value="Genomic_DNA"/>
</dbReference>
<dbReference type="PANTHER" id="PTHR21237">
    <property type="entry name" value="GRPE PROTEIN"/>
    <property type="match status" value="1"/>
</dbReference>
<dbReference type="PROSITE" id="PS01071">
    <property type="entry name" value="GRPE"/>
    <property type="match status" value="1"/>
</dbReference>
<protein>
    <recommendedName>
        <fullName evidence="8 10">Protein GrpE</fullName>
    </recommendedName>
    <alternativeName>
        <fullName evidence="9 10">HSP-70 cofactor</fullName>
    </alternativeName>
</protein>
<keyword evidence="15" id="KW-1185">Reference proteome</keyword>
<dbReference type="GO" id="GO:0051087">
    <property type="term" value="F:protein-folding chaperone binding"/>
    <property type="evidence" value="ECO:0007669"/>
    <property type="project" value="InterPro"/>
</dbReference>
<keyword evidence="6 10" id="KW-0143">Chaperone</keyword>
<organism evidence="14 15">
    <name type="scientific">Chitinibacter bivalviorum</name>
    <dbReference type="NCBI Taxonomy" id="2739434"/>
    <lineage>
        <taxon>Bacteria</taxon>
        <taxon>Pseudomonadati</taxon>
        <taxon>Pseudomonadota</taxon>
        <taxon>Betaproteobacteria</taxon>
        <taxon>Neisseriales</taxon>
        <taxon>Chitinibacteraceae</taxon>
        <taxon>Chitinibacter</taxon>
    </lineage>
</organism>
<dbReference type="Gene3D" id="2.30.22.10">
    <property type="entry name" value="Head domain of nucleotide exchange factor GrpE"/>
    <property type="match status" value="1"/>
</dbReference>
<comment type="subcellular location">
    <subcellularLocation>
        <location evidence="1 10">Cytoplasm</location>
    </subcellularLocation>
</comment>
<evidence type="ECO:0000256" key="5">
    <source>
        <dbReference type="ARBA" id="ARBA00023016"/>
    </source>
</evidence>
<evidence type="ECO:0000256" key="4">
    <source>
        <dbReference type="ARBA" id="ARBA00022490"/>
    </source>
</evidence>
<dbReference type="InterPro" id="IPR009012">
    <property type="entry name" value="GrpE_head"/>
</dbReference>
<evidence type="ECO:0000256" key="10">
    <source>
        <dbReference type="HAMAP-Rule" id="MF_01151"/>
    </source>
</evidence>
<dbReference type="CDD" id="cd00446">
    <property type="entry name" value="GrpE"/>
    <property type="match status" value="1"/>
</dbReference>
<evidence type="ECO:0000256" key="2">
    <source>
        <dbReference type="ARBA" id="ARBA00009054"/>
    </source>
</evidence>
<dbReference type="RefSeq" id="WP_179357010.1">
    <property type="nucleotide sequence ID" value="NZ_CP058627.1"/>
</dbReference>
<keyword evidence="13" id="KW-0175">Coiled coil</keyword>
<dbReference type="GO" id="GO:0042803">
    <property type="term" value="F:protein homodimerization activity"/>
    <property type="evidence" value="ECO:0007669"/>
    <property type="project" value="InterPro"/>
</dbReference>
<proteinExistence type="inferred from homology"/>
<evidence type="ECO:0000256" key="3">
    <source>
        <dbReference type="ARBA" id="ARBA00011738"/>
    </source>
</evidence>
<dbReference type="KEGG" id="chiz:HQ393_00970"/>
<dbReference type="InterPro" id="IPR013805">
    <property type="entry name" value="GrpE_CC"/>
</dbReference>
<dbReference type="GO" id="GO:0006457">
    <property type="term" value="P:protein folding"/>
    <property type="evidence" value="ECO:0007669"/>
    <property type="project" value="InterPro"/>
</dbReference>
<dbReference type="NCBIfam" id="NF010737">
    <property type="entry name" value="PRK14139.1"/>
    <property type="match status" value="1"/>
</dbReference>
<evidence type="ECO:0000256" key="11">
    <source>
        <dbReference type="RuleBase" id="RU000639"/>
    </source>
</evidence>
<sequence>MNQEVNPEIQEEVAAPAVEQEGAEAAAPSTEDLLTQALADLEKARQDILYVRAEAENARRRAQDETEKARKFAVEKFAREIISVKDAMDMALLDQSGNFEGLKMGVDLTAKQLVTVFEKFELREINPMGEKLDPNKHQAISTMPSEEEANTVVQVMQKGYELSGRTIRPAMVVVAAAK</sequence>
<dbReference type="HAMAP" id="MF_01151">
    <property type="entry name" value="GrpE"/>
    <property type="match status" value="1"/>
</dbReference>
<keyword evidence="5 10" id="KW-0346">Stress response</keyword>
<dbReference type="GO" id="GO:0051082">
    <property type="term" value="F:unfolded protein binding"/>
    <property type="evidence" value="ECO:0007669"/>
    <property type="project" value="TreeGrafter"/>
</dbReference>
<dbReference type="InterPro" id="IPR000740">
    <property type="entry name" value="GrpE"/>
</dbReference>
<keyword evidence="4 10" id="KW-0963">Cytoplasm</keyword>
<evidence type="ECO:0000256" key="1">
    <source>
        <dbReference type="ARBA" id="ARBA00004496"/>
    </source>
</evidence>
<dbReference type="NCBIfam" id="NF010748">
    <property type="entry name" value="PRK14150.1"/>
    <property type="match status" value="1"/>
</dbReference>
<dbReference type="AlphaFoldDB" id="A0A7H9BHA8"/>
<evidence type="ECO:0000256" key="8">
    <source>
        <dbReference type="ARBA" id="ARBA00072274"/>
    </source>
</evidence>
<dbReference type="Proteomes" id="UP000509597">
    <property type="component" value="Chromosome"/>
</dbReference>
<dbReference type="PANTHER" id="PTHR21237:SF23">
    <property type="entry name" value="GRPE PROTEIN HOMOLOG, MITOCHONDRIAL"/>
    <property type="match status" value="1"/>
</dbReference>
<evidence type="ECO:0000256" key="7">
    <source>
        <dbReference type="ARBA" id="ARBA00053401"/>
    </source>
</evidence>
<dbReference type="Gene3D" id="3.90.20.20">
    <property type="match status" value="1"/>
</dbReference>
<feature type="coiled-coil region" evidence="13">
    <location>
        <begin position="41"/>
        <end position="75"/>
    </location>
</feature>
<dbReference type="GO" id="GO:0000774">
    <property type="term" value="F:adenyl-nucleotide exchange factor activity"/>
    <property type="evidence" value="ECO:0007669"/>
    <property type="project" value="InterPro"/>
</dbReference>
<comment type="function">
    <text evidence="7 10 11">Participates actively in the response to hyperosmotic and heat shock by preventing the aggregation of stress-denatured proteins, in association with DnaK and GrpE. It is the nucleotide exchange factor for DnaK and may function as a thermosensor. Unfolded proteins bind initially to DnaJ; upon interaction with the DnaJ-bound protein, DnaK hydrolyzes its bound ATP, resulting in the formation of a stable complex. GrpE releases ADP from DnaK; ATP binding to DnaK triggers the release of the substrate protein, thus completing the reaction cycle. Several rounds of ATP-dependent interactions between DnaJ, DnaK and GrpE are required for fully efficient folding.</text>
</comment>